<evidence type="ECO:0000313" key="2">
    <source>
        <dbReference type="Proteomes" id="UP000008311"/>
    </source>
</evidence>
<dbReference type="AlphaFoldDB" id="B9TAU3"/>
<organism evidence="1 2">
    <name type="scientific">Ricinus communis</name>
    <name type="common">Castor bean</name>
    <dbReference type="NCBI Taxonomy" id="3988"/>
    <lineage>
        <taxon>Eukaryota</taxon>
        <taxon>Viridiplantae</taxon>
        <taxon>Streptophyta</taxon>
        <taxon>Embryophyta</taxon>
        <taxon>Tracheophyta</taxon>
        <taxon>Spermatophyta</taxon>
        <taxon>Magnoliopsida</taxon>
        <taxon>eudicotyledons</taxon>
        <taxon>Gunneridae</taxon>
        <taxon>Pentapetalae</taxon>
        <taxon>rosids</taxon>
        <taxon>fabids</taxon>
        <taxon>Malpighiales</taxon>
        <taxon>Euphorbiaceae</taxon>
        <taxon>Acalyphoideae</taxon>
        <taxon>Acalypheae</taxon>
        <taxon>Ricinus</taxon>
    </lineage>
</organism>
<evidence type="ECO:0000313" key="1">
    <source>
        <dbReference type="EMBL" id="EEF27019.1"/>
    </source>
</evidence>
<dbReference type="EMBL" id="EQ975956">
    <property type="protein sequence ID" value="EEF27019.1"/>
    <property type="molecule type" value="Genomic_DNA"/>
</dbReference>
<keyword evidence="2" id="KW-1185">Reference proteome</keyword>
<accession>B9TAU3</accession>
<name>B9TAU3_RICCO</name>
<dbReference type="Proteomes" id="UP000008311">
    <property type="component" value="Unassembled WGS sequence"/>
</dbReference>
<protein>
    <submittedName>
        <fullName evidence="1">Uncharacterized protein</fullName>
    </submittedName>
</protein>
<reference evidence="2" key="1">
    <citation type="journal article" date="2010" name="Nat. Biotechnol.">
        <title>Draft genome sequence of the oilseed species Ricinus communis.</title>
        <authorList>
            <person name="Chan A.P."/>
            <person name="Crabtree J."/>
            <person name="Zhao Q."/>
            <person name="Lorenzi H."/>
            <person name="Orvis J."/>
            <person name="Puiu D."/>
            <person name="Melake-Berhan A."/>
            <person name="Jones K.M."/>
            <person name="Redman J."/>
            <person name="Chen G."/>
            <person name="Cahoon E.B."/>
            <person name="Gedil M."/>
            <person name="Stanke M."/>
            <person name="Haas B.J."/>
            <person name="Wortman J.R."/>
            <person name="Fraser-Liggett C.M."/>
            <person name="Ravel J."/>
            <person name="Rabinowicz P.D."/>
        </authorList>
    </citation>
    <scope>NUCLEOTIDE SEQUENCE [LARGE SCALE GENOMIC DNA]</scope>
    <source>
        <strain evidence="2">cv. Hale</strain>
    </source>
</reference>
<sequence>MGMGIDEAGRHYLAAGVYPLRRLAMRQVADLGNAAMANTDVGAESWRLAAIDDRAAGDQQIECWTVLHLHVSYELVERNQEVWEDDVSGRVAAGAAGGANRQVMAMRKDIMAEPTRNQKAARPVALPIRCEGKCFSGTEKTVA</sequence>
<gene>
    <name evidence="1" type="ORF">RCOM_0093470</name>
</gene>
<proteinExistence type="predicted"/>
<dbReference type="InParanoid" id="B9TAU3"/>